<evidence type="ECO:0000256" key="1">
    <source>
        <dbReference type="SAM" id="MobiDB-lite"/>
    </source>
</evidence>
<dbReference type="Proteomes" id="UP000037122">
    <property type="component" value="Unassembled WGS sequence"/>
</dbReference>
<reference evidence="3" key="1">
    <citation type="journal article" date="2015" name="BMC Genomics">
        <title>Draft genome of a commonly misdiagnosed multidrug resistant pathogen Candida auris.</title>
        <authorList>
            <person name="Chatterjee S."/>
            <person name="Alampalli S.V."/>
            <person name="Nageshan R.K."/>
            <person name="Chettiar S.T."/>
            <person name="Joshi S."/>
            <person name="Tatu U.S."/>
        </authorList>
    </citation>
    <scope>NUCLEOTIDE SEQUENCE [LARGE SCALE GENOMIC DNA]</scope>
    <source>
        <strain evidence="3">6684</strain>
    </source>
</reference>
<dbReference type="VEuPathDB" id="FungiDB:CJI97_004450"/>
<feature type="region of interest" description="Disordered" evidence="1">
    <location>
        <begin position="160"/>
        <end position="189"/>
    </location>
</feature>
<feature type="region of interest" description="Disordered" evidence="1">
    <location>
        <begin position="205"/>
        <end position="227"/>
    </location>
</feature>
<name>A0A0L0NWS0_CANAR</name>
<proteinExistence type="predicted"/>
<sequence>MNLDLTRPVKNAYIPPTPASMPLEERRELYEHTEEQVERLCKGKSGKASENEGIADNIGEDTGLGDSTEENAEEDSTAEAKDNNDIEESVKNSDQAERCEHDVTFHVDVEEGLALVMGISDRSRNKSDSTDGETSGIGVKPARKLVSIEQLLSDIFLDPSAESSSEEGAPLAAQDDDSPIWSKSSSQSPQIGTYFSEEVANENEAAPGVELGEIPALVDRDRGETNNGQGKIIHEEEEIPSEDFADNVIPELDEGTFLGDIDQAETMRAVEDFWNENVDMTEILESSPERLRIEVLRRSGIFSYSVDEGNAELPQENYEEGQEYWINISDLDDPPEDMRSLFCDFSFTDSRVNLEDEVSYTLESELDEEIPRTIQYLQYLGHFTAIADSFKTYLLDLRVAKLVKYFLRGLYVILEDAFRPTLYLLFVLVPELKPIIDSLRLELDLTVLHWFHTNRLFKGLRGITPTPSKIRLNSPIDIIMGTSKYASLRKMVSTAKQLRSMLTKAMSTKTEPSGTRNSVIFGTKCQKKLHPIDE</sequence>
<feature type="compositionally biased region" description="Basic and acidic residues" evidence="1">
    <location>
        <begin position="23"/>
        <end position="41"/>
    </location>
</feature>
<dbReference type="VEuPathDB" id="FungiDB:QG37_04523"/>
<dbReference type="AlphaFoldDB" id="A0A0L0NWS0"/>
<feature type="region of interest" description="Disordered" evidence="1">
    <location>
        <begin position="1"/>
        <end position="98"/>
    </location>
</feature>
<feature type="compositionally biased region" description="Basic and acidic residues" evidence="1">
    <location>
        <begin position="78"/>
        <end position="98"/>
    </location>
</feature>
<dbReference type="VEuPathDB" id="FungiDB:CJJ07_003273"/>
<organism evidence="2 3">
    <name type="scientific">Candidozyma auris</name>
    <name type="common">Yeast</name>
    <name type="synonym">Candida auris</name>
    <dbReference type="NCBI Taxonomy" id="498019"/>
    <lineage>
        <taxon>Eukaryota</taxon>
        <taxon>Fungi</taxon>
        <taxon>Dikarya</taxon>
        <taxon>Ascomycota</taxon>
        <taxon>Saccharomycotina</taxon>
        <taxon>Pichiomycetes</taxon>
        <taxon>Metschnikowiaceae</taxon>
        <taxon>Candidozyma</taxon>
    </lineage>
</organism>
<comment type="caution">
    <text evidence="2">The sequence shown here is derived from an EMBL/GenBank/DDBJ whole genome shotgun (WGS) entry which is preliminary data.</text>
</comment>
<dbReference type="VEuPathDB" id="FungiDB:CJJ09_005030"/>
<dbReference type="VEuPathDB" id="FungiDB:B9J08_004387"/>
<accession>A0A0L0NWS0</accession>
<feature type="compositionally biased region" description="Acidic residues" evidence="1">
    <location>
        <begin position="67"/>
        <end position="77"/>
    </location>
</feature>
<evidence type="ECO:0000313" key="2">
    <source>
        <dbReference type="EMBL" id="KND98626.1"/>
    </source>
</evidence>
<evidence type="ECO:0000313" key="3">
    <source>
        <dbReference type="Proteomes" id="UP000037122"/>
    </source>
</evidence>
<dbReference type="VEuPathDB" id="FungiDB:CJI96_0005409"/>
<protein>
    <submittedName>
        <fullName evidence="2">Uncharacterized protein</fullName>
    </submittedName>
</protein>
<gene>
    <name evidence="2" type="ORF">QG37_04523</name>
</gene>
<dbReference type="EMBL" id="LGST01000031">
    <property type="protein sequence ID" value="KND98626.1"/>
    <property type="molecule type" value="Genomic_DNA"/>
</dbReference>